<dbReference type="EnsemblMetazoa" id="OVOC10737.1">
    <property type="protein sequence ID" value="OVOC10737.1"/>
    <property type="gene ID" value="WBGene00247546"/>
</dbReference>
<proteinExistence type="predicted"/>
<dbReference type="Proteomes" id="UP000024404">
    <property type="component" value="Unassembled WGS sequence"/>
</dbReference>
<organism evidence="1 2">
    <name type="scientific">Onchocerca volvulus</name>
    <dbReference type="NCBI Taxonomy" id="6282"/>
    <lineage>
        <taxon>Eukaryota</taxon>
        <taxon>Metazoa</taxon>
        <taxon>Ecdysozoa</taxon>
        <taxon>Nematoda</taxon>
        <taxon>Chromadorea</taxon>
        <taxon>Rhabditida</taxon>
        <taxon>Spirurina</taxon>
        <taxon>Spiruromorpha</taxon>
        <taxon>Filarioidea</taxon>
        <taxon>Onchocercidae</taxon>
        <taxon>Onchocerca</taxon>
    </lineage>
</organism>
<sequence length="65" mass="7575">MPICDLIENVLLDRIVDSSDSWTVAKIRKRLPLTKNIQEKGNLKGMEFSAKYQKFIMKREGCIFN</sequence>
<evidence type="ECO:0000313" key="2">
    <source>
        <dbReference type="Proteomes" id="UP000024404"/>
    </source>
</evidence>
<reference evidence="1" key="2">
    <citation type="submission" date="2022-06" db="UniProtKB">
        <authorList>
            <consortium name="EnsemblMetazoa"/>
        </authorList>
    </citation>
    <scope>IDENTIFICATION</scope>
</reference>
<accession>A0A8R1TJQ3</accession>
<evidence type="ECO:0000313" key="1">
    <source>
        <dbReference type="EnsemblMetazoa" id="OVOC10737.1"/>
    </source>
</evidence>
<protein>
    <submittedName>
        <fullName evidence="1">Uncharacterized protein</fullName>
    </submittedName>
</protein>
<name>A0A8R1TJQ3_ONCVO</name>
<keyword evidence="2" id="KW-1185">Reference proteome</keyword>
<dbReference type="EMBL" id="CMVM020000345">
    <property type="status" value="NOT_ANNOTATED_CDS"/>
    <property type="molecule type" value="Genomic_DNA"/>
</dbReference>
<reference evidence="2" key="1">
    <citation type="submission" date="2013-10" db="EMBL/GenBank/DDBJ databases">
        <title>Genome sequencing of Onchocerca volvulus.</title>
        <authorList>
            <person name="Cotton J."/>
            <person name="Tsai J."/>
            <person name="Stanley E."/>
            <person name="Tracey A."/>
            <person name="Holroyd N."/>
            <person name="Lustigman S."/>
            <person name="Berriman M."/>
        </authorList>
    </citation>
    <scope>NUCLEOTIDE SEQUENCE</scope>
</reference>
<dbReference type="AlphaFoldDB" id="A0A8R1TJQ3"/>